<protein>
    <submittedName>
        <fullName evidence="1">Uncharacterized protein</fullName>
    </submittedName>
</protein>
<name>A0A4Y2IH47_ARAVE</name>
<evidence type="ECO:0000313" key="1">
    <source>
        <dbReference type="EMBL" id="GBM76589.1"/>
    </source>
</evidence>
<sequence length="121" mass="13954">MPTPYEKQKERLRKFLAEAETDEDPDIDNEDTGPEVVLEEIFTYQEIFFEHGTESGGDGDSGNEDVNNLELFLSKEGIERRETKFMQNIRCHYIVSCLRGPKITGERCDKPCEELGVIHQQ</sequence>
<keyword evidence="2" id="KW-1185">Reference proteome</keyword>
<reference evidence="1 2" key="1">
    <citation type="journal article" date="2019" name="Sci. Rep.">
        <title>Orb-weaving spider Araneus ventricosus genome elucidates the spidroin gene catalogue.</title>
        <authorList>
            <person name="Kono N."/>
            <person name="Nakamura H."/>
            <person name="Ohtoshi R."/>
            <person name="Moran D.A.P."/>
            <person name="Shinohara A."/>
            <person name="Yoshida Y."/>
            <person name="Fujiwara M."/>
            <person name="Mori M."/>
            <person name="Tomita M."/>
            <person name="Arakawa K."/>
        </authorList>
    </citation>
    <scope>NUCLEOTIDE SEQUENCE [LARGE SCALE GENOMIC DNA]</scope>
</reference>
<proteinExistence type="predicted"/>
<dbReference type="Proteomes" id="UP000499080">
    <property type="component" value="Unassembled WGS sequence"/>
</dbReference>
<dbReference type="OrthoDB" id="6779804at2759"/>
<evidence type="ECO:0000313" key="2">
    <source>
        <dbReference type="Proteomes" id="UP000499080"/>
    </source>
</evidence>
<comment type="caution">
    <text evidence="1">The sequence shown here is derived from an EMBL/GenBank/DDBJ whole genome shotgun (WGS) entry which is preliminary data.</text>
</comment>
<gene>
    <name evidence="1" type="ORF">AVEN_228944_1</name>
</gene>
<organism evidence="1 2">
    <name type="scientific">Araneus ventricosus</name>
    <name type="common">Orbweaver spider</name>
    <name type="synonym">Epeira ventricosa</name>
    <dbReference type="NCBI Taxonomy" id="182803"/>
    <lineage>
        <taxon>Eukaryota</taxon>
        <taxon>Metazoa</taxon>
        <taxon>Ecdysozoa</taxon>
        <taxon>Arthropoda</taxon>
        <taxon>Chelicerata</taxon>
        <taxon>Arachnida</taxon>
        <taxon>Araneae</taxon>
        <taxon>Araneomorphae</taxon>
        <taxon>Entelegynae</taxon>
        <taxon>Araneoidea</taxon>
        <taxon>Araneidae</taxon>
        <taxon>Araneus</taxon>
    </lineage>
</organism>
<dbReference type="AlphaFoldDB" id="A0A4Y2IH47"/>
<dbReference type="EMBL" id="BGPR01002633">
    <property type="protein sequence ID" value="GBM76589.1"/>
    <property type="molecule type" value="Genomic_DNA"/>
</dbReference>
<accession>A0A4Y2IH47</accession>